<reference evidence="1 2" key="1">
    <citation type="submission" date="2021-06" db="EMBL/GenBank/DDBJ databases">
        <authorList>
            <person name="Palmer J.M."/>
        </authorList>
    </citation>
    <scope>NUCLEOTIDE SEQUENCE [LARGE SCALE GENOMIC DNA]</scope>
    <source>
        <strain evidence="1 2">CL_MEX2019</strain>
        <tissue evidence="1">Muscle</tissue>
    </source>
</reference>
<comment type="caution">
    <text evidence="1">The sequence shown here is derived from an EMBL/GenBank/DDBJ whole genome shotgun (WGS) entry which is preliminary data.</text>
</comment>
<evidence type="ECO:0000313" key="1">
    <source>
        <dbReference type="EMBL" id="MED6267492.1"/>
    </source>
</evidence>
<protein>
    <submittedName>
        <fullName evidence="1">Uncharacterized protein</fullName>
    </submittedName>
</protein>
<accession>A0ABU7CX47</accession>
<keyword evidence="2" id="KW-1185">Reference proteome</keyword>
<proteinExistence type="predicted"/>
<dbReference type="EMBL" id="JAHUTJ010009099">
    <property type="protein sequence ID" value="MED6267492.1"/>
    <property type="molecule type" value="Genomic_DNA"/>
</dbReference>
<gene>
    <name evidence="1" type="ORF">CHARACLAT_012865</name>
</gene>
<dbReference type="Proteomes" id="UP001352852">
    <property type="component" value="Unassembled WGS sequence"/>
</dbReference>
<sequence length="76" mass="8616">MVQPLAHGKYFNEFTSVQVPFWIYTIKFQDCFICPACPLSNVIHHLEEFARTAHLSVGLSLSGLLMSPQTQHTPLQ</sequence>
<organism evidence="1 2">
    <name type="scientific">Characodon lateralis</name>
    <dbReference type="NCBI Taxonomy" id="208331"/>
    <lineage>
        <taxon>Eukaryota</taxon>
        <taxon>Metazoa</taxon>
        <taxon>Chordata</taxon>
        <taxon>Craniata</taxon>
        <taxon>Vertebrata</taxon>
        <taxon>Euteleostomi</taxon>
        <taxon>Actinopterygii</taxon>
        <taxon>Neopterygii</taxon>
        <taxon>Teleostei</taxon>
        <taxon>Neoteleostei</taxon>
        <taxon>Acanthomorphata</taxon>
        <taxon>Ovalentaria</taxon>
        <taxon>Atherinomorphae</taxon>
        <taxon>Cyprinodontiformes</taxon>
        <taxon>Goodeidae</taxon>
        <taxon>Characodon</taxon>
    </lineage>
</organism>
<name>A0ABU7CX47_9TELE</name>
<evidence type="ECO:0000313" key="2">
    <source>
        <dbReference type="Proteomes" id="UP001352852"/>
    </source>
</evidence>